<dbReference type="PIRSF" id="PIRSF033111">
    <property type="entry name" value="UCP033111"/>
    <property type="match status" value="1"/>
</dbReference>
<evidence type="ECO:0000256" key="1">
    <source>
        <dbReference type="SAM" id="Phobius"/>
    </source>
</evidence>
<dbReference type="InterPro" id="IPR009214">
    <property type="entry name" value="DUF1129"/>
</dbReference>
<keyword evidence="1" id="KW-0472">Membrane</keyword>
<name>A0A6L7A4W7_LEULA</name>
<comment type="caution">
    <text evidence="2">The sequence shown here is derived from an EMBL/GenBank/DDBJ whole genome shotgun (WGS) entry which is preliminary data.</text>
</comment>
<dbReference type="InterPro" id="IPR036259">
    <property type="entry name" value="MFS_trans_sf"/>
</dbReference>
<keyword evidence="1" id="KW-1133">Transmembrane helix</keyword>
<organism evidence="2 3">
    <name type="scientific">Leuconostoc lactis</name>
    <dbReference type="NCBI Taxonomy" id="1246"/>
    <lineage>
        <taxon>Bacteria</taxon>
        <taxon>Bacillati</taxon>
        <taxon>Bacillota</taxon>
        <taxon>Bacilli</taxon>
        <taxon>Lactobacillales</taxon>
        <taxon>Lactobacillaceae</taxon>
        <taxon>Leuconostoc</taxon>
    </lineage>
</organism>
<feature type="transmembrane region" description="Helical" evidence="1">
    <location>
        <begin position="184"/>
        <end position="201"/>
    </location>
</feature>
<proteinExistence type="predicted"/>
<keyword evidence="1" id="KW-0812">Transmembrane</keyword>
<evidence type="ECO:0000313" key="3">
    <source>
        <dbReference type="Proteomes" id="UP000478636"/>
    </source>
</evidence>
<accession>A0A6L7A4W7</accession>
<dbReference type="EMBL" id="WSZI01000008">
    <property type="protein sequence ID" value="MWN20627.1"/>
    <property type="molecule type" value="Genomic_DNA"/>
</dbReference>
<evidence type="ECO:0000313" key="2">
    <source>
        <dbReference type="EMBL" id="MWN20627.1"/>
    </source>
</evidence>
<reference evidence="2 3" key="1">
    <citation type="submission" date="2019-12" db="EMBL/GenBank/DDBJ databases">
        <title>Complete genome sequence of Leuconostoc lactis strain AVN1 provides insights into metabolic potential.</title>
        <authorList>
            <person name="Besrour N."/>
            <person name="Najjari A."/>
            <person name="Fhoula I."/>
            <person name="Jaballah S."/>
            <person name="Klibi N."/>
            <person name="Ouzari H.I."/>
        </authorList>
    </citation>
    <scope>NUCLEOTIDE SEQUENCE [LARGE SCALE GENOMIC DNA]</scope>
    <source>
        <strain evidence="2 3">AVN1</strain>
    </source>
</reference>
<dbReference type="SUPFAM" id="SSF103473">
    <property type="entry name" value="MFS general substrate transporter"/>
    <property type="match status" value="1"/>
</dbReference>
<protein>
    <submittedName>
        <fullName evidence="2">DUF1129 family protein</fullName>
    </submittedName>
</protein>
<dbReference type="AlphaFoldDB" id="A0A6L7A4W7"/>
<dbReference type="Pfam" id="PF06570">
    <property type="entry name" value="DUF1129"/>
    <property type="match status" value="1"/>
</dbReference>
<feature type="transmembrane region" description="Helical" evidence="1">
    <location>
        <begin position="157"/>
        <end position="178"/>
    </location>
</feature>
<feature type="transmembrane region" description="Helical" evidence="1">
    <location>
        <begin position="115"/>
        <end position="137"/>
    </location>
</feature>
<gene>
    <name evidence="2" type="ORF">GQS40_01450</name>
</gene>
<dbReference type="Proteomes" id="UP000478636">
    <property type="component" value="Unassembled WGS sequence"/>
</dbReference>
<feature type="transmembrane region" description="Helical" evidence="1">
    <location>
        <begin position="87"/>
        <end position="109"/>
    </location>
</feature>
<sequence>MSEEKQRLTKKNEDFIFHFKKLLAQNGQLSPEKIESVTNEVTEKLLEAQRTGTTAAQLYGTPTQAVVQFLDPKQTARKLHEYKFWELALDTSMAILMLFAGVFGLSLFFSKQAGGQGAGIVSLLLIAFMGGSLYTAVVLKLTPNPKAQTAEPRSRRWLYLGLALVAWVVGFIVLGLLPPVINPTLPPVAYIVVAAVAYGVFRWNRQQAGLKGGGFLAISLLSQQARLEAAQTKK</sequence>